<dbReference type="AlphaFoldDB" id="A0A4R0XVP2"/>
<dbReference type="EMBL" id="PSZP01000002">
    <property type="protein sequence ID" value="TCG11934.1"/>
    <property type="molecule type" value="Genomic_DNA"/>
</dbReference>
<evidence type="ECO:0008006" key="3">
    <source>
        <dbReference type="Google" id="ProtNLM"/>
    </source>
</evidence>
<keyword evidence="2" id="KW-1185">Reference proteome</keyword>
<gene>
    <name evidence="1" type="ORF">C4B25_00320</name>
</gene>
<sequence>MKKENTNTDINEAVMLEEIRSLLGLTIEDFVYQMEWPNSKYYDYIKNGRRRPGETERKKTHPTIHKIFTGINKAVNTYPLWEENSIAITAIVVKHLMKWEQKN</sequence>
<organism evidence="1 2">
    <name type="scientific">Mycoplasma todarodis</name>
    <dbReference type="NCBI Taxonomy" id="1937191"/>
    <lineage>
        <taxon>Bacteria</taxon>
        <taxon>Bacillati</taxon>
        <taxon>Mycoplasmatota</taxon>
        <taxon>Mollicutes</taxon>
        <taxon>Mycoplasmataceae</taxon>
        <taxon>Mycoplasma</taxon>
    </lineage>
</organism>
<evidence type="ECO:0000313" key="1">
    <source>
        <dbReference type="EMBL" id="TCG11934.1"/>
    </source>
</evidence>
<dbReference type="RefSeq" id="WP_131613078.1">
    <property type="nucleotide sequence ID" value="NZ_CBDBYJ010000001.1"/>
</dbReference>
<dbReference type="OrthoDB" id="9842865at2"/>
<protein>
    <recommendedName>
        <fullName evidence="3">XRE family transcriptional regulator</fullName>
    </recommendedName>
</protein>
<name>A0A4R0XVP2_9MOLU</name>
<evidence type="ECO:0000313" key="2">
    <source>
        <dbReference type="Proteomes" id="UP000291072"/>
    </source>
</evidence>
<dbReference type="Proteomes" id="UP000291072">
    <property type="component" value="Unassembled WGS sequence"/>
</dbReference>
<accession>A0A4R0XVP2</accession>
<proteinExistence type="predicted"/>
<comment type="caution">
    <text evidence="1">The sequence shown here is derived from an EMBL/GenBank/DDBJ whole genome shotgun (WGS) entry which is preliminary data.</text>
</comment>
<reference evidence="1 2" key="1">
    <citation type="submission" date="2018-02" db="EMBL/GenBank/DDBJ databases">
        <title>Mycoplasma marinum and Mycoplasma todarodis sp. nov., moderately halophilic and psychrotolerant mycoplasmas isolated from cephalopods.</title>
        <authorList>
            <person name="Viver T."/>
        </authorList>
    </citation>
    <scope>NUCLEOTIDE SEQUENCE [LARGE SCALE GENOMIC DNA]</scope>
    <source>
        <strain evidence="1 2">5H</strain>
    </source>
</reference>